<dbReference type="Proteomes" id="UP000520770">
    <property type="component" value="Unassembled WGS sequence"/>
</dbReference>
<protein>
    <submittedName>
        <fullName evidence="2">Alpha-beta hydrolase superfamily lysophospholipase</fullName>
    </submittedName>
</protein>
<dbReference type="InterPro" id="IPR029058">
    <property type="entry name" value="AB_hydrolase_fold"/>
</dbReference>
<dbReference type="InterPro" id="IPR022742">
    <property type="entry name" value="Hydrolase_4"/>
</dbReference>
<feature type="domain" description="Serine aminopeptidase S33" evidence="1">
    <location>
        <begin position="30"/>
        <end position="292"/>
    </location>
</feature>
<dbReference type="EMBL" id="JACIGY010000001">
    <property type="protein sequence ID" value="MBB4410288.1"/>
    <property type="molecule type" value="Genomic_DNA"/>
</dbReference>
<organism evidence="2 5">
    <name type="scientific">Aliirhizobium cellulosilyticum</name>
    <dbReference type="NCBI Taxonomy" id="393664"/>
    <lineage>
        <taxon>Bacteria</taxon>
        <taxon>Pseudomonadati</taxon>
        <taxon>Pseudomonadota</taxon>
        <taxon>Alphaproteobacteria</taxon>
        <taxon>Hyphomicrobiales</taxon>
        <taxon>Rhizobiaceae</taxon>
        <taxon>Aliirhizobium</taxon>
    </lineage>
</organism>
<dbReference type="Proteomes" id="UP000576087">
    <property type="component" value="Unassembled WGS sequence"/>
</dbReference>
<comment type="caution">
    <text evidence="2">The sequence shown here is derived from an EMBL/GenBank/DDBJ whole genome shotgun (WGS) entry which is preliminary data.</text>
</comment>
<dbReference type="EMBL" id="JACIHM010000001">
    <property type="protein sequence ID" value="MBB4444975.1"/>
    <property type="molecule type" value="Genomic_DNA"/>
</dbReference>
<keyword evidence="2" id="KW-0378">Hydrolase</keyword>
<evidence type="ECO:0000313" key="6">
    <source>
        <dbReference type="Proteomes" id="UP000524535"/>
    </source>
</evidence>
<name>A0A7W6S504_9HYPH</name>
<evidence type="ECO:0000313" key="7">
    <source>
        <dbReference type="Proteomes" id="UP000576087"/>
    </source>
</evidence>
<dbReference type="InterPro" id="IPR051044">
    <property type="entry name" value="MAG_DAG_Lipase"/>
</dbReference>
<dbReference type="AlphaFoldDB" id="A0A7W6S504"/>
<accession>A0A7W6S504</accession>
<dbReference type="PANTHER" id="PTHR11614">
    <property type="entry name" value="PHOSPHOLIPASE-RELATED"/>
    <property type="match status" value="1"/>
</dbReference>
<dbReference type="GO" id="GO:0016787">
    <property type="term" value="F:hydrolase activity"/>
    <property type="evidence" value="ECO:0007669"/>
    <property type="project" value="UniProtKB-KW"/>
</dbReference>
<evidence type="ECO:0000313" key="4">
    <source>
        <dbReference type="EMBL" id="MBB4444975.1"/>
    </source>
</evidence>
<sequence length="317" mass="34683">MSLDFGWETHTFPSPTGAGIAYRHATAQGDAKAILLISHGLAEHSTLYRSFAEAMARNGFHVYAWDHRGHGRTVAPDAPIGRFASKDGIRLVIDDLMAVRTRALADHPDLPVILFGHSMGGLIALNAAVDHPRDFAGIAIWNSNFNPGMAGRAAQGLLLAERALKGSDTPSGMLPRLTFGAWGDSIPGHRTAFDWLSHDPAEVDAYVADPLCGFDASVSLWLDLFEMTFRAPKLVDRLPKDLPIHLLGGGEDPATDKGRAILWLSGHLRKHGFNNVMTRFWPNARHETLNDTMRTEATAEFADWATRIIQPIRTAAE</sequence>
<evidence type="ECO:0000259" key="1">
    <source>
        <dbReference type="Pfam" id="PF12146"/>
    </source>
</evidence>
<gene>
    <name evidence="3" type="ORF">GGE31_000759</name>
    <name evidence="2" type="ORF">GGE33_001026</name>
    <name evidence="4" type="ORF">GGE35_000757</name>
</gene>
<dbReference type="Gene3D" id="3.40.50.1820">
    <property type="entry name" value="alpha/beta hydrolase"/>
    <property type="match status" value="1"/>
</dbReference>
<dbReference type="EMBL" id="JACIGW010000001">
    <property type="protein sequence ID" value="MBB4347318.1"/>
    <property type="molecule type" value="Genomic_DNA"/>
</dbReference>
<dbReference type="RefSeq" id="WP_183821463.1">
    <property type="nucleotide sequence ID" value="NZ_JACIGW010000001.1"/>
</dbReference>
<dbReference type="Pfam" id="PF12146">
    <property type="entry name" value="Hydrolase_4"/>
    <property type="match status" value="1"/>
</dbReference>
<dbReference type="SUPFAM" id="SSF53474">
    <property type="entry name" value="alpha/beta-Hydrolases"/>
    <property type="match status" value="1"/>
</dbReference>
<dbReference type="Proteomes" id="UP000524535">
    <property type="component" value="Unassembled WGS sequence"/>
</dbReference>
<evidence type="ECO:0000313" key="3">
    <source>
        <dbReference type="EMBL" id="MBB4410288.1"/>
    </source>
</evidence>
<keyword evidence="6" id="KW-1185">Reference proteome</keyword>
<evidence type="ECO:0000313" key="5">
    <source>
        <dbReference type="Proteomes" id="UP000520770"/>
    </source>
</evidence>
<evidence type="ECO:0000313" key="2">
    <source>
        <dbReference type="EMBL" id="MBB4347318.1"/>
    </source>
</evidence>
<proteinExistence type="predicted"/>
<reference evidence="5 6" key="1">
    <citation type="submission" date="2020-08" db="EMBL/GenBank/DDBJ databases">
        <title>Genomic Encyclopedia of Type Strains, Phase IV (KMG-V): Genome sequencing to study the core and pangenomes of soil and plant-associated prokaryotes.</title>
        <authorList>
            <person name="Whitman W."/>
        </authorList>
    </citation>
    <scope>NUCLEOTIDE SEQUENCE [LARGE SCALE GENOMIC DNA]</scope>
    <source>
        <strain evidence="3 6">SEMIA 444</strain>
        <strain evidence="2 5">SEMIA 448</strain>
        <strain evidence="4 7">SEMIA 452</strain>
    </source>
</reference>